<name>A0ABT5B8F2_9BACT</name>
<feature type="transmembrane region" description="Helical" evidence="2">
    <location>
        <begin position="40"/>
        <end position="61"/>
    </location>
</feature>
<evidence type="ECO:0008006" key="5">
    <source>
        <dbReference type="Google" id="ProtNLM"/>
    </source>
</evidence>
<organism evidence="3 4">
    <name type="scientific">Nannocystis radixulma</name>
    <dbReference type="NCBI Taxonomy" id="2995305"/>
    <lineage>
        <taxon>Bacteria</taxon>
        <taxon>Pseudomonadati</taxon>
        <taxon>Myxococcota</taxon>
        <taxon>Polyangia</taxon>
        <taxon>Nannocystales</taxon>
        <taxon>Nannocystaceae</taxon>
        <taxon>Nannocystis</taxon>
    </lineage>
</organism>
<gene>
    <name evidence="3" type="ORF">POL58_16555</name>
</gene>
<evidence type="ECO:0000256" key="1">
    <source>
        <dbReference type="SAM" id="MobiDB-lite"/>
    </source>
</evidence>
<reference evidence="3 4" key="1">
    <citation type="submission" date="2022-11" db="EMBL/GenBank/DDBJ databases">
        <title>Minimal conservation of predation-associated metabolite biosynthetic gene clusters underscores biosynthetic potential of Myxococcota including descriptions for ten novel species: Archangium lansinium sp. nov., Myxococcus landrumus sp. nov., Nannocystis bai.</title>
        <authorList>
            <person name="Ahearne A."/>
            <person name="Stevens C."/>
            <person name="Dowd S."/>
        </authorList>
    </citation>
    <scope>NUCLEOTIDE SEQUENCE [LARGE SCALE GENOMIC DNA]</scope>
    <source>
        <strain evidence="3 4">NCELM</strain>
    </source>
</reference>
<proteinExistence type="predicted"/>
<protein>
    <recommendedName>
        <fullName evidence="5">DUF304 domain-containing protein</fullName>
    </recommendedName>
</protein>
<sequence length="194" mass="21074">MEPVAYPVRTPPAYWPVVGVLFGLGAAAGYVCVLALMQGYFAWTILGLGGLVAVSPVIYLLTTPEYRARGEIRIGLEHVEVPDGRGVPVRFASARLELTVTRVVVRFMVTVVPVGELPRGMVLALRDGEKQRKISTLTLADPQQAEALVADLERVRRGVAPQGPPVSQGPGARRPERPRDELEAQLERELAAMD</sequence>
<keyword evidence="2" id="KW-0472">Membrane</keyword>
<dbReference type="RefSeq" id="WP_271999184.1">
    <property type="nucleotide sequence ID" value="NZ_JAQNDN010000007.1"/>
</dbReference>
<keyword evidence="4" id="KW-1185">Reference proteome</keyword>
<accession>A0ABT5B8F2</accession>
<keyword evidence="2" id="KW-0812">Transmembrane</keyword>
<feature type="region of interest" description="Disordered" evidence="1">
    <location>
        <begin position="157"/>
        <end position="180"/>
    </location>
</feature>
<comment type="caution">
    <text evidence="3">The sequence shown here is derived from an EMBL/GenBank/DDBJ whole genome shotgun (WGS) entry which is preliminary data.</text>
</comment>
<evidence type="ECO:0000256" key="2">
    <source>
        <dbReference type="SAM" id="Phobius"/>
    </source>
</evidence>
<evidence type="ECO:0000313" key="4">
    <source>
        <dbReference type="Proteomes" id="UP001217838"/>
    </source>
</evidence>
<evidence type="ECO:0000313" key="3">
    <source>
        <dbReference type="EMBL" id="MDC0669367.1"/>
    </source>
</evidence>
<feature type="transmembrane region" description="Helical" evidence="2">
    <location>
        <begin position="13"/>
        <end position="33"/>
    </location>
</feature>
<dbReference type="Proteomes" id="UP001217838">
    <property type="component" value="Unassembled WGS sequence"/>
</dbReference>
<keyword evidence="2" id="KW-1133">Transmembrane helix</keyword>
<dbReference type="EMBL" id="JAQNDN010000007">
    <property type="protein sequence ID" value="MDC0669367.1"/>
    <property type="molecule type" value="Genomic_DNA"/>
</dbReference>